<dbReference type="PANTHER" id="PTHR31672:SF13">
    <property type="entry name" value="F-BOX PROTEIN CPR30-LIKE"/>
    <property type="match status" value="1"/>
</dbReference>
<dbReference type="InterPro" id="IPR011043">
    <property type="entry name" value="Gal_Oxase/kelch_b-propeller"/>
</dbReference>
<dbReference type="SUPFAM" id="SSF50965">
    <property type="entry name" value="Galactose oxidase, central domain"/>
    <property type="match status" value="1"/>
</dbReference>
<protein>
    <recommendedName>
        <fullName evidence="3">F-box domain-containing protein</fullName>
    </recommendedName>
</protein>
<proteinExistence type="predicted"/>
<dbReference type="PANTHER" id="PTHR31672">
    <property type="entry name" value="BNACNNG10540D PROTEIN"/>
    <property type="match status" value="1"/>
</dbReference>
<dbReference type="InterPro" id="IPR050796">
    <property type="entry name" value="SCF_F-box_component"/>
</dbReference>
<dbReference type="EMBL" id="JASCZI010271991">
    <property type="protein sequence ID" value="MED6218903.1"/>
    <property type="molecule type" value="Genomic_DNA"/>
</dbReference>
<comment type="caution">
    <text evidence="1">The sequence shown here is derived from an EMBL/GenBank/DDBJ whole genome shotgun (WGS) entry which is preliminary data.</text>
</comment>
<keyword evidence="2" id="KW-1185">Reference proteome</keyword>
<dbReference type="InterPro" id="IPR036047">
    <property type="entry name" value="F-box-like_dom_sf"/>
</dbReference>
<evidence type="ECO:0000313" key="1">
    <source>
        <dbReference type="EMBL" id="MED6218903.1"/>
    </source>
</evidence>
<sequence>METLHHNIPTEIMLMFFIRLDSQTFARCRCLSTYWCSTLKEPYVVSKHISLNYGPNVLLHLGHPLLDFIIGSISLYDLYTERKVIIPPPTPWSGFYLIGSIEGYILARYFFQHRSNCRLILWNPLTKAHRFIEEPALIRSLQYTTSNHGCIYSFFKFLNTHRFGILLLLKSYSNDGSYKVLLFNSLTESWTCHGNTPSSLNVVISVPIHVQDSIFYINQVGAYATKSIFSLNLSTLEWSQSIIPDRLNNPYNSRLIPRNGRLVYLSMETHQPRRIMNLTDLTIHGGRITEWGPTSNLHLHNFYYTPSIISENMLIAIDRSILNQSSSTPNESRITTISFTMVDTNAGLQIPKGSLSRHSTIGVVDSFLFQPKIDDNIGFMFRSSEVFHGLPLPPTVPKAVY</sequence>
<name>A0ABU6ZCE1_9FABA</name>
<reference evidence="1 2" key="1">
    <citation type="journal article" date="2023" name="Plants (Basel)">
        <title>Bridging the Gap: Combining Genomics and Transcriptomics Approaches to Understand Stylosanthes scabra, an Orphan Legume from the Brazilian Caatinga.</title>
        <authorList>
            <person name="Ferreira-Neto J.R.C."/>
            <person name="da Silva M.D."/>
            <person name="Binneck E."/>
            <person name="de Melo N.F."/>
            <person name="da Silva R.H."/>
            <person name="de Melo A.L.T.M."/>
            <person name="Pandolfi V."/>
            <person name="Bustamante F.O."/>
            <person name="Brasileiro-Vidal A.C."/>
            <person name="Benko-Iseppon A.M."/>
        </authorList>
    </citation>
    <scope>NUCLEOTIDE SEQUENCE [LARGE SCALE GENOMIC DNA]</scope>
    <source>
        <tissue evidence="1">Leaves</tissue>
    </source>
</reference>
<evidence type="ECO:0008006" key="3">
    <source>
        <dbReference type="Google" id="ProtNLM"/>
    </source>
</evidence>
<evidence type="ECO:0000313" key="2">
    <source>
        <dbReference type="Proteomes" id="UP001341840"/>
    </source>
</evidence>
<dbReference type="Proteomes" id="UP001341840">
    <property type="component" value="Unassembled WGS sequence"/>
</dbReference>
<dbReference type="SUPFAM" id="SSF81383">
    <property type="entry name" value="F-box domain"/>
    <property type="match status" value="1"/>
</dbReference>
<organism evidence="1 2">
    <name type="scientific">Stylosanthes scabra</name>
    <dbReference type="NCBI Taxonomy" id="79078"/>
    <lineage>
        <taxon>Eukaryota</taxon>
        <taxon>Viridiplantae</taxon>
        <taxon>Streptophyta</taxon>
        <taxon>Embryophyta</taxon>
        <taxon>Tracheophyta</taxon>
        <taxon>Spermatophyta</taxon>
        <taxon>Magnoliopsida</taxon>
        <taxon>eudicotyledons</taxon>
        <taxon>Gunneridae</taxon>
        <taxon>Pentapetalae</taxon>
        <taxon>rosids</taxon>
        <taxon>fabids</taxon>
        <taxon>Fabales</taxon>
        <taxon>Fabaceae</taxon>
        <taxon>Papilionoideae</taxon>
        <taxon>50 kb inversion clade</taxon>
        <taxon>dalbergioids sensu lato</taxon>
        <taxon>Dalbergieae</taxon>
        <taxon>Pterocarpus clade</taxon>
        <taxon>Stylosanthes</taxon>
    </lineage>
</organism>
<gene>
    <name evidence="1" type="ORF">PIB30_030914</name>
</gene>
<accession>A0ABU6ZCE1</accession>